<dbReference type="EC" id="2.1.1.80" evidence="2"/>
<dbReference type="PROSITE" id="PS50123">
    <property type="entry name" value="CHER"/>
    <property type="match status" value="1"/>
</dbReference>
<dbReference type="PANTHER" id="PTHR24422">
    <property type="entry name" value="CHEMOTAXIS PROTEIN METHYLTRANSFERASE"/>
    <property type="match status" value="1"/>
</dbReference>
<feature type="domain" description="CheR-type methyltransferase" evidence="6">
    <location>
        <begin position="30"/>
        <end position="305"/>
    </location>
</feature>
<dbReference type="InterPro" id="IPR029063">
    <property type="entry name" value="SAM-dependent_MTases_sf"/>
</dbReference>
<dbReference type="Proteomes" id="UP000656042">
    <property type="component" value="Unassembled WGS sequence"/>
</dbReference>
<evidence type="ECO:0000313" key="8">
    <source>
        <dbReference type="Proteomes" id="UP000656042"/>
    </source>
</evidence>
<name>A0A8J3FRJ3_9ACTN</name>
<dbReference type="GO" id="GO:0008983">
    <property type="term" value="F:protein-glutamate O-methyltransferase activity"/>
    <property type="evidence" value="ECO:0007669"/>
    <property type="project" value="UniProtKB-EC"/>
</dbReference>
<dbReference type="PRINTS" id="PR00996">
    <property type="entry name" value="CHERMTFRASE"/>
</dbReference>
<dbReference type="AlphaFoldDB" id="A0A8J3FRJ3"/>
<protein>
    <recommendedName>
        <fullName evidence="2">protein-glutamate O-methyltransferase</fullName>
        <ecNumber evidence="2">2.1.1.80</ecNumber>
    </recommendedName>
</protein>
<evidence type="ECO:0000259" key="6">
    <source>
        <dbReference type="PROSITE" id="PS50123"/>
    </source>
</evidence>
<sequence length="305" mass="33758">MTHATGVAPPGGVPAPRGVPAPISVADIVAGQEILPLTAKEFAWIGTFMHRHTGVQLKAGKEFLVMGRLTQRLRHYGLRDFGSYIELLGDPGHEVEVQTAINLLTTNETYFFREPKHFAFLREAVDAFRADPANRGRVFRLWSAASSTGEEAYTAAMVLAEAMPSGQWEIVGTDVSTRVLNVARRGLYSLAAAEKIPQPMLSRHCLRGTGEFEGQLLIDGKLRSKVSFRPGNLLESFADREPQDIVFLRNVMIYYDNQTKQDLIARIEQVLRPGGHLLIGHSETLHGIGTDLRMVQPAVYRREAG</sequence>
<gene>
    <name evidence="7" type="ORF">GCM10012284_47200</name>
</gene>
<evidence type="ECO:0000256" key="1">
    <source>
        <dbReference type="ARBA" id="ARBA00001541"/>
    </source>
</evidence>
<keyword evidence="3 7" id="KW-0489">Methyltransferase</keyword>
<dbReference type="SUPFAM" id="SSF53335">
    <property type="entry name" value="S-adenosyl-L-methionine-dependent methyltransferases"/>
    <property type="match status" value="1"/>
</dbReference>
<dbReference type="SMART" id="SM00138">
    <property type="entry name" value="MeTrc"/>
    <property type="match status" value="1"/>
</dbReference>
<comment type="caution">
    <text evidence="7">The sequence shown here is derived from an EMBL/GenBank/DDBJ whole genome shotgun (WGS) entry which is preliminary data.</text>
</comment>
<dbReference type="GO" id="GO:0032259">
    <property type="term" value="P:methylation"/>
    <property type="evidence" value="ECO:0007669"/>
    <property type="project" value="UniProtKB-KW"/>
</dbReference>
<dbReference type="SUPFAM" id="SSF47757">
    <property type="entry name" value="Chemotaxis receptor methyltransferase CheR, N-terminal domain"/>
    <property type="match status" value="1"/>
</dbReference>
<evidence type="ECO:0000256" key="3">
    <source>
        <dbReference type="ARBA" id="ARBA00022603"/>
    </source>
</evidence>
<dbReference type="InterPro" id="IPR050903">
    <property type="entry name" value="Bact_Chemotaxis_MeTrfase"/>
</dbReference>
<dbReference type="CDD" id="cd02440">
    <property type="entry name" value="AdoMet_MTases"/>
    <property type="match status" value="1"/>
</dbReference>
<evidence type="ECO:0000313" key="7">
    <source>
        <dbReference type="EMBL" id="GGL07452.1"/>
    </source>
</evidence>
<keyword evidence="4" id="KW-0808">Transferase</keyword>
<dbReference type="EMBL" id="BMMX01000027">
    <property type="protein sequence ID" value="GGL07452.1"/>
    <property type="molecule type" value="Genomic_DNA"/>
</dbReference>
<dbReference type="InterPro" id="IPR026024">
    <property type="entry name" value="Chemotaxis_MeTrfase_CheR"/>
</dbReference>
<dbReference type="Gene3D" id="1.10.155.10">
    <property type="entry name" value="Chemotaxis receptor methyltransferase CheR, N-terminal domain"/>
    <property type="match status" value="1"/>
</dbReference>
<comment type="catalytic activity">
    <reaction evidence="1">
        <text>L-glutamyl-[protein] + S-adenosyl-L-methionine = [protein]-L-glutamate 5-O-methyl ester + S-adenosyl-L-homocysteine</text>
        <dbReference type="Rhea" id="RHEA:24452"/>
        <dbReference type="Rhea" id="RHEA-COMP:10208"/>
        <dbReference type="Rhea" id="RHEA-COMP:10311"/>
        <dbReference type="ChEBI" id="CHEBI:29973"/>
        <dbReference type="ChEBI" id="CHEBI:57856"/>
        <dbReference type="ChEBI" id="CHEBI:59789"/>
        <dbReference type="ChEBI" id="CHEBI:82795"/>
        <dbReference type="EC" id="2.1.1.80"/>
    </reaction>
</comment>
<dbReference type="PIRSF" id="PIRSF000410">
    <property type="entry name" value="CheR"/>
    <property type="match status" value="1"/>
</dbReference>
<dbReference type="Gene3D" id="3.40.50.150">
    <property type="entry name" value="Vaccinia Virus protein VP39"/>
    <property type="match status" value="1"/>
</dbReference>
<organism evidence="7 8">
    <name type="scientific">Mangrovihabitans endophyticus</name>
    <dbReference type="NCBI Taxonomy" id="1751298"/>
    <lineage>
        <taxon>Bacteria</taxon>
        <taxon>Bacillati</taxon>
        <taxon>Actinomycetota</taxon>
        <taxon>Actinomycetes</taxon>
        <taxon>Micromonosporales</taxon>
        <taxon>Micromonosporaceae</taxon>
        <taxon>Mangrovihabitans</taxon>
    </lineage>
</organism>
<dbReference type="InterPro" id="IPR000780">
    <property type="entry name" value="CheR_MeTrfase"/>
</dbReference>
<dbReference type="InterPro" id="IPR022641">
    <property type="entry name" value="CheR_N"/>
</dbReference>
<dbReference type="InterPro" id="IPR022642">
    <property type="entry name" value="CheR_C"/>
</dbReference>
<dbReference type="InterPro" id="IPR036804">
    <property type="entry name" value="CheR_N_sf"/>
</dbReference>
<reference evidence="7" key="2">
    <citation type="submission" date="2020-09" db="EMBL/GenBank/DDBJ databases">
        <authorList>
            <person name="Sun Q."/>
            <person name="Zhou Y."/>
        </authorList>
    </citation>
    <scope>NUCLEOTIDE SEQUENCE</scope>
    <source>
        <strain evidence="7">CGMCC 4.7299</strain>
    </source>
</reference>
<evidence type="ECO:0000256" key="5">
    <source>
        <dbReference type="ARBA" id="ARBA00022691"/>
    </source>
</evidence>
<reference evidence="7" key="1">
    <citation type="journal article" date="2014" name="Int. J. Syst. Evol. Microbiol.">
        <title>Complete genome sequence of Corynebacterium casei LMG S-19264T (=DSM 44701T), isolated from a smear-ripened cheese.</title>
        <authorList>
            <consortium name="US DOE Joint Genome Institute (JGI-PGF)"/>
            <person name="Walter F."/>
            <person name="Albersmeier A."/>
            <person name="Kalinowski J."/>
            <person name="Ruckert C."/>
        </authorList>
    </citation>
    <scope>NUCLEOTIDE SEQUENCE</scope>
    <source>
        <strain evidence="7">CGMCC 4.7299</strain>
    </source>
</reference>
<keyword evidence="8" id="KW-1185">Reference proteome</keyword>
<dbReference type="PANTHER" id="PTHR24422:SF26">
    <property type="entry name" value="CHEMOTAXIS PROTEIN METHYLTRANSFERASE"/>
    <property type="match status" value="1"/>
</dbReference>
<keyword evidence="5" id="KW-0949">S-adenosyl-L-methionine</keyword>
<accession>A0A8J3FRJ3</accession>
<dbReference type="Pfam" id="PF03705">
    <property type="entry name" value="CheR_N"/>
    <property type="match status" value="1"/>
</dbReference>
<dbReference type="RefSeq" id="WP_189081473.1">
    <property type="nucleotide sequence ID" value="NZ_BMMX01000027.1"/>
</dbReference>
<proteinExistence type="predicted"/>
<evidence type="ECO:0000256" key="2">
    <source>
        <dbReference type="ARBA" id="ARBA00012534"/>
    </source>
</evidence>
<evidence type="ECO:0000256" key="4">
    <source>
        <dbReference type="ARBA" id="ARBA00022679"/>
    </source>
</evidence>
<dbReference type="Pfam" id="PF01739">
    <property type="entry name" value="CheR"/>
    <property type="match status" value="1"/>
</dbReference>